<reference evidence="3" key="1">
    <citation type="submission" date="2017-11" db="EMBL/GenBank/DDBJ databases">
        <title>Genome sequence and characterization of the novel virulent phage PMBT3 infecting Pseudomonas sp.</title>
        <authorList>
            <person name="Koberg S."/>
            <person name="Brinks E."/>
            <person name="Heller K.J."/>
            <person name="Neve H."/>
            <person name="Franz C.M.A.P."/>
        </authorList>
    </citation>
    <scope>NUCLEOTIDE SEQUENCE [LARGE SCALE GENOMIC DNA]</scope>
</reference>
<dbReference type="InterPro" id="IPR046453">
    <property type="entry name" value="GpA_ATPase"/>
</dbReference>
<accession>A0A2I6PHS9</accession>
<protein>
    <submittedName>
        <fullName evidence="2">Terminase large subunit</fullName>
    </submittedName>
</protein>
<dbReference type="InterPro" id="IPR027417">
    <property type="entry name" value="P-loop_NTPase"/>
</dbReference>
<proteinExistence type="predicted"/>
<dbReference type="GeneID" id="54987058"/>
<sequence length="594" mass="66942">MSDSEGTVSSRFRMALNREEGMKSLSKIILQHGFVEGEPFSFKDHEFQIDIVDDTAQRIDVRKCSQVGLTEMMAQKVLAIMAVQRNIRIMFSQPTKEMATKFSKDRIDGAIEQSAFYSKLVKAGSDAAGMKKLGQNLLYIMGTYGANSAISVPAEMIISDEIDFSNDGVLGKLNSRIRHAKTVDAHGNRGYRYRFSTPTVDGFGIDVGFNAGDQRYYMCKCEHCSTWVCPEFASDLVLPGWDKPLMEFSRDNLDDERIDISGAWIKCPNCAKNLWASLCDKDRRQWVAKKPSNFDHSYQVYPWDVPFYNTPSGIIRQFEGYPIKADFYNFVVGLPYSDAENSFITTDEHRKKYCDIDLWIFNAVIRDATTVGGMDIGKTCHLTVKVKVSGGWHVVWMEKISNTKLDPATPKVVARFDYYRMRKLCIDAGPDITLVNSLVAARGNGRIQAVVYTTVPGFIPIHLKPDGDTINADRTKTLSLLLSQHNNGENHYPHREDLRIELYKHLGTTKKIRERNTLGDIVEKFIKTDKQDHWVHSLNYCNIAAMALVTFEDDSVVGSMPGTSAVKLGSAVEEKKQIDVGSQLAGMFGFKRPR</sequence>
<organism evidence="2 3">
    <name type="scientific">Pseudomonas phage PMBT3</name>
    <dbReference type="NCBI Taxonomy" id="2059856"/>
    <lineage>
        <taxon>Viruses</taxon>
        <taxon>Duplodnaviria</taxon>
        <taxon>Heunggongvirae</taxon>
        <taxon>Uroviricota</taxon>
        <taxon>Caudoviricetes</taxon>
        <taxon>Maxrubnervirus</taxon>
        <taxon>Maxrubnervirus PMBT3</taxon>
    </lineage>
</organism>
<feature type="domain" description="Phage terminase large subunit GpA ATPase" evidence="1">
    <location>
        <begin position="53"/>
        <end position="272"/>
    </location>
</feature>
<dbReference type="EMBL" id="MG596799">
    <property type="protein sequence ID" value="AUM59603.1"/>
    <property type="molecule type" value="Genomic_DNA"/>
</dbReference>
<dbReference type="Gene3D" id="3.40.50.300">
    <property type="entry name" value="P-loop containing nucleotide triphosphate hydrolases"/>
    <property type="match status" value="1"/>
</dbReference>
<dbReference type="RefSeq" id="YP_009796552.1">
    <property type="nucleotide sequence ID" value="NC_047902.1"/>
</dbReference>
<evidence type="ECO:0000313" key="3">
    <source>
        <dbReference type="Proteomes" id="UP000240704"/>
    </source>
</evidence>
<dbReference type="Pfam" id="PF05876">
    <property type="entry name" value="GpA_ATPase"/>
    <property type="match status" value="1"/>
</dbReference>
<name>A0A2I6PHS9_9CAUD</name>
<dbReference type="Proteomes" id="UP000240704">
    <property type="component" value="Segment"/>
</dbReference>
<dbReference type="GO" id="GO:0016887">
    <property type="term" value="F:ATP hydrolysis activity"/>
    <property type="evidence" value="ECO:0007669"/>
    <property type="project" value="InterPro"/>
</dbReference>
<evidence type="ECO:0000259" key="1">
    <source>
        <dbReference type="Pfam" id="PF05876"/>
    </source>
</evidence>
<evidence type="ECO:0000313" key="2">
    <source>
        <dbReference type="EMBL" id="AUM59603.1"/>
    </source>
</evidence>
<keyword evidence="3" id="KW-1185">Reference proteome</keyword>
<dbReference type="KEGG" id="vg:54987058"/>